<proteinExistence type="predicted"/>
<organism evidence="6 7">
    <name type="scientific">Streptomyces pharetrae CZA14</name>
    <dbReference type="NCBI Taxonomy" id="1144883"/>
    <lineage>
        <taxon>Bacteria</taxon>
        <taxon>Bacillati</taxon>
        <taxon>Actinomycetota</taxon>
        <taxon>Actinomycetes</taxon>
        <taxon>Kitasatosporales</taxon>
        <taxon>Streptomycetaceae</taxon>
        <taxon>Streptomyces</taxon>
    </lineage>
</organism>
<dbReference type="InterPro" id="IPR036331">
    <property type="entry name" value="Chagasin-like_sf"/>
</dbReference>
<dbReference type="Gene3D" id="2.60.40.2020">
    <property type="match status" value="1"/>
</dbReference>
<dbReference type="InterPro" id="IPR018990">
    <property type="entry name" value="Prot_inh_I42_chagasin"/>
</dbReference>
<feature type="chain" id="PRO_5046285921" description="Proteinase inhibitor I42 chagasin domain-containing protein" evidence="4">
    <location>
        <begin position="32"/>
        <end position="162"/>
    </location>
</feature>
<evidence type="ECO:0000313" key="7">
    <source>
        <dbReference type="Proteomes" id="UP000194266"/>
    </source>
</evidence>
<feature type="region of interest" description="Disordered" evidence="3">
    <location>
        <begin position="131"/>
        <end position="162"/>
    </location>
</feature>
<keyword evidence="4" id="KW-0732">Signal</keyword>
<evidence type="ECO:0000256" key="4">
    <source>
        <dbReference type="SAM" id="SignalP"/>
    </source>
</evidence>
<keyword evidence="1" id="KW-0646">Protease inhibitor</keyword>
<feature type="signal peptide" evidence="4">
    <location>
        <begin position="1"/>
        <end position="31"/>
    </location>
</feature>
<evidence type="ECO:0000256" key="3">
    <source>
        <dbReference type="SAM" id="MobiDB-lite"/>
    </source>
</evidence>
<evidence type="ECO:0000259" key="5">
    <source>
        <dbReference type="Pfam" id="PF09394"/>
    </source>
</evidence>
<dbReference type="Proteomes" id="UP000194266">
    <property type="component" value="Unassembled WGS sequence"/>
</dbReference>
<evidence type="ECO:0000256" key="2">
    <source>
        <dbReference type="ARBA" id="ARBA00022704"/>
    </source>
</evidence>
<accession>A0ABX3YGB2</accession>
<evidence type="ECO:0000313" key="6">
    <source>
        <dbReference type="EMBL" id="OSZ58242.1"/>
    </source>
</evidence>
<dbReference type="SUPFAM" id="SSF141066">
    <property type="entry name" value="ICP-like"/>
    <property type="match status" value="1"/>
</dbReference>
<keyword evidence="7" id="KW-1185">Reference proteome</keyword>
<gene>
    <name evidence="6" type="ORF">OQI_22795</name>
</gene>
<feature type="region of interest" description="Disordered" evidence="3">
    <location>
        <begin position="81"/>
        <end position="102"/>
    </location>
</feature>
<dbReference type="RefSeq" id="WP_086171179.1">
    <property type="nucleotide sequence ID" value="NZ_MRYD01000135.1"/>
</dbReference>
<name>A0ABX3YGB2_9ACTN</name>
<protein>
    <recommendedName>
        <fullName evidence="5">Proteinase inhibitor I42 chagasin domain-containing protein</fullName>
    </recommendedName>
</protein>
<keyword evidence="2" id="KW-0789">Thiol protease inhibitor</keyword>
<sequence length="162" mass="16324">MSPSRAFGGAASRTGAAVGAAAALLFLSACGSGGGEPTSHPTDDRTITASVGERFTLTVEENASTRSHWYLVDPEPDASVVRAEGEESESAPDSGGEVVPGAGSRLTFTFEATGEGSTEIVLLHCTFNSTCDTGDGSPAPTPTTGGAAPTEPERVTYKVTVG</sequence>
<dbReference type="Pfam" id="PF09394">
    <property type="entry name" value="Inhibitor_I42"/>
    <property type="match status" value="1"/>
</dbReference>
<feature type="domain" description="Proteinase inhibitor I42 chagasin" evidence="5">
    <location>
        <begin position="49"/>
        <end position="122"/>
    </location>
</feature>
<reference evidence="6 7" key="1">
    <citation type="submission" date="2016-12" db="EMBL/GenBank/DDBJ databases">
        <title>Genome Mining:The Detection of Biosynthetic Gene Clusters to Aid in the Expression of Curamycin A produced by Streptomyces sp. strain CZA14.</title>
        <authorList>
            <person name="Durrell K.A."/>
            <person name="Kirby B.M."/>
            <person name="Khan W."/>
            <person name="Mthethwa T."/>
            <person name="Le Roes-Hill M."/>
        </authorList>
    </citation>
    <scope>NUCLEOTIDE SEQUENCE [LARGE SCALE GENOMIC DNA]</scope>
    <source>
        <strain evidence="6 7">CZA14</strain>
    </source>
</reference>
<evidence type="ECO:0000256" key="1">
    <source>
        <dbReference type="ARBA" id="ARBA00022690"/>
    </source>
</evidence>
<feature type="compositionally biased region" description="Low complexity" evidence="3">
    <location>
        <begin position="132"/>
        <end position="150"/>
    </location>
</feature>
<dbReference type="PROSITE" id="PS51257">
    <property type="entry name" value="PROKAR_LIPOPROTEIN"/>
    <property type="match status" value="1"/>
</dbReference>
<dbReference type="EMBL" id="MRYD01000135">
    <property type="protein sequence ID" value="OSZ58242.1"/>
    <property type="molecule type" value="Genomic_DNA"/>
</dbReference>
<comment type="caution">
    <text evidence="6">The sequence shown here is derived from an EMBL/GenBank/DDBJ whole genome shotgun (WGS) entry which is preliminary data.</text>
</comment>